<keyword evidence="1" id="KW-0812">Transmembrane</keyword>
<evidence type="ECO:0000313" key="2">
    <source>
        <dbReference type="EMBL" id="ABW29472.1"/>
    </source>
</evidence>
<dbReference type="KEGG" id="amr:AM1_4495"/>
<gene>
    <name evidence="2" type="ordered locus">AM1_4495</name>
</gene>
<evidence type="ECO:0000313" key="3">
    <source>
        <dbReference type="Proteomes" id="UP000000268"/>
    </source>
</evidence>
<sequence>MKYLLFWDRYCIFNLYFYFFTAKLKANLFLAAILAKHF</sequence>
<reference evidence="2 3" key="1">
    <citation type="journal article" date="2008" name="Proc. Natl. Acad. Sci. U.S.A.">
        <title>Niche adaptation and genome expansion in the chlorophyll d-producing cyanobacterium Acaryochloris marina.</title>
        <authorList>
            <person name="Swingley W.D."/>
            <person name="Chen M."/>
            <person name="Cheung P.C."/>
            <person name="Conrad A.L."/>
            <person name="Dejesa L.C."/>
            <person name="Hao J."/>
            <person name="Honchak B.M."/>
            <person name="Karbach L.E."/>
            <person name="Kurdoglu A."/>
            <person name="Lahiri S."/>
            <person name="Mastrian S.D."/>
            <person name="Miyashita H."/>
            <person name="Page L."/>
            <person name="Ramakrishna P."/>
            <person name="Satoh S."/>
            <person name="Sattley W.M."/>
            <person name="Shimada Y."/>
            <person name="Taylor H.L."/>
            <person name="Tomo T."/>
            <person name="Tsuchiya T."/>
            <person name="Wang Z.T."/>
            <person name="Raymond J."/>
            <person name="Mimuro M."/>
            <person name="Blankenship R.E."/>
            <person name="Touchman J.W."/>
        </authorList>
    </citation>
    <scope>NUCLEOTIDE SEQUENCE [LARGE SCALE GENOMIC DNA]</scope>
    <source>
        <strain evidence="3">MBIC 11017</strain>
    </source>
</reference>
<accession>B0CG25</accession>
<keyword evidence="1" id="KW-1133">Transmembrane helix</keyword>
<keyword evidence="3" id="KW-1185">Reference proteome</keyword>
<evidence type="ECO:0000256" key="1">
    <source>
        <dbReference type="SAM" id="Phobius"/>
    </source>
</evidence>
<dbReference type="HOGENOM" id="CLU_3323244_0_0_3"/>
<name>B0CG25_ACAM1</name>
<keyword evidence="1" id="KW-0472">Membrane</keyword>
<dbReference type="AlphaFoldDB" id="B0CG25"/>
<proteinExistence type="predicted"/>
<feature type="transmembrane region" description="Helical" evidence="1">
    <location>
        <begin position="15"/>
        <end position="35"/>
    </location>
</feature>
<organism evidence="2 3">
    <name type="scientific">Acaryochloris marina (strain MBIC 11017)</name>
    <dbReference type="NCBI Taxonomy" id="329726"/>
    <lineage>
        <taxon>Bacteria</taxon>
        <taxon>Bacillati</taxon>
        <taxon>Cyanobacteriota</taxon>
        <taxon>Cyanophyceae</taxon>
        <taxon>Acaryochloridales</taxon>
        <taxon>Acaryochloridaceae</taxon>
        <taxon>Acaryochloris</taxon>
    </lineage>
</organism>
<dbReference type="EMBL" id="CP000828">
    <property type="protein sequence ID" value="ABW29472.1"/>
    <property type="molecule type" value="Genomic_DNA"/>
</dbReference>
<protein>
    <submittedName>
        <fullName evidence="2">Uncharacterized protein</fullName>
    </submittedName>
</protein>
<dbReference type="Proteomes" id="UP000000268">
    <property type="component" value="Chromosome"/>
</dbReference>